<dbReference type="EnsemblPlants" id="AVESA.00010b.r2.1CG0111900.1">
    <property type="protein sequence ID" value="AVESA.00010b.r2.1CG0111900.1.CDS"/>
    <property type="gene ID" value="AVESA.00010b.r2.1CG0111900"/>
</dbReference>
<name>A0ACD5TRC3_AVESA</name>
<accession>A0ACD5TRC3</accession>
<protein>
    <submittedName>
        <fullName evidence="1">Uncharacterized protein</fullName>
    </submittedName>
</protein>
<keyword evidence="2" id="KW-1185">Reference proteome</keyword>
<sequence length="761" mass="87740">MLERIVEEIGYEMAGRMKIFYCIPILTMQNNGLREIRSDHDTRFMVIFVDIGHHCFSLYLDHDQSFLFKNWDDVVQYPVTSLPTVISPSKPSSSTVPLSQDDDSVPVQLDDPVPIQVICPNVEVDEPVPIQVISPNVQVDDPVDVEIDMHVDDPVAVGTRRHIKRNKSSSNADFIPELEEEEDGDALSETDGSDSEFDCVDSGNDVSDGDDDLYVDNVDEDSDDTDSDKRKRKRASVKGKTKCEIKEEESEDEDLWGHESDDETVKCKFKNFREDDLHDPKFSTGQVFCNVDLLRRAIRSYSCKHRKPIKLPINDKKRVRAVCLKDCSWYLWASSDSRTEAFQIKRYTAEHTCAGKWNISAFTAKFIADKYLETFRADQGMNIRNFSRIVQKGWNMTPSKSKLQRARRIAINVIYGDEEQQYKMLWDYANEIRRSNPGSSFYLSLDDGGRFKQCYMSLEACKRGFLQGCRPVIFIDGCHIKTRYRGQLLCAVGMDPNDCIFPIAMAAVEVEDTAAWTWFLETLKNDLGIVNTTPWTIMSDKQKGLINAVRVVFSDSKHRFCVRHMWQNFQQLFKGDVLKNQLWTIARSNTVTLFEKHMDQMKVINSDAHAWLDNLDPKTWVRAFQSDLPKCDILLNNNCEVFNKYILEARELPVLSMLETIKAQIMTRHYTKNKDRRLPPPNAQDLNVPPPQTEPTVTQEQNPVLNNPNAQNPIAEDLLVDTLIHEVNKEYLVIFHLVQDFFVIFQFLMELCLYRSLYRGS</sequence>
<proteinExistence type="predicted"/>
<dbReference type="Proteomes" id="UP001732700">
    <property type="component" value="Chromosome 1C"/>
</dbReference>
<evidence type="ECO:0000313" key="2">
    <source>
        <dbReference type="Proteomes" id="UP001732700"/>
    </source>
</evidence>
<reference evidence="1" key="1">
    <citation type="submission" date="2021-05" db="EMBL/GenBank/DDBJ databases">
        <authorList>
            <person name="Scholz U."/>
            <person name="Mascher M."/>
            <person name="Fiebig A."/>
        </authorList>
    </citation>
    <scope>NUCLEOTIDE SEQUENCE [LARGE SCALE GENOMIC DNA]</scope>
</reference>
<organism evidence="1 2">
    <name type="scientific">Avena sativa</name>
    <name type="common">Oat</name>
    <dbReference type="NCBI Taxonomy" id="4498"/>
    <lineage>
        <taxon>Eukaryota</taxon>
        <taxon>Viridiplantae</taxon>
        <taxon>Streptophyta</taxon>
        <taxon>Embryophyta</taxon>
        <taxon>Tracheophyta</taxon>
        <taxon>Spermatophyta</taxon>
        <taxon>Magnoliopsida</taxon>
        <taxon>Liliopsida</taxon>
        <taxon>Poales</taxon>
        <taxon>Poaceae</taxon>
        <taxon>BOP clade</taxon>
        <taxon>Pooideae</taxon>
        <taxon>Poodae</taxon>
        <taxon>Poeae</taxon>
        <taxon>Poeae Chloroplast Group 1 (Aveneae type)</taxon>
        <taxon>Aveninae</taxon>
        <taxon>Avena</taxon>
    </lineage>
</organism>
<reference evidence="1" key="2">
    <citation type="submission" date="2025-09" db="UniProtKB">
        <authorList>
            <consortium name="EnsemblPlants"/>
        </authorList>
    </citation>
    <scope>IDENTIFICATION</scope>
</reference>
<evidence type="ECO:0000313" key="1">
    <source>
        <dbReference type="EnsemblPlants" id="AVESA.00010b.r2.1CG0111900.1.CDS"/>
    </source>
</evidence>